<keyword evidence="2 7" id="KW-0479">Metal-binding</keyword>
<evidence type="ECO:0000256" key="5">
    <source>
        <dbReference type="ARBA" id="ARBA00023002"/>
    </source>
</evidence>
<evidence type="ECO:0000313" key="10">
    <source>
        <dbReference type="Proteomes" id="UP001320119"/>
    </source>
</evidence>
<name>A0AAN2BJZ4_9GAMM</name>
<evidence type="ECO:0000256" key="2">
    <source>
        <dbReference type="ARBA" id="ARBA00022723"/>
    </source>
</evidence>
<dbReference type="InterPro" id="IPR005123">
    <property type="entry name" value="Oxoglu/Fe-dep_dioxygenase_dom"/>
</dbReference>
<evidence type="ECO:0000313" key="9">
    <source>
        <dbReference type="EMBL" id="BCD97487.1"/>
    </source>
</evidence>
<dbReference type="GO" id="GO:0031418">
    <property type="term" value="F:L-ascorbic acid binding"/>
    <property type="evidence" value="ECO:0007669"/>
    <property type="project" value="UniProtKB-KW"/>
</dbReference>
<dbReference type="Gene3D" id="4.10.860.20">
    <property type="entry name" value="Rabenosyn, Rab binding domain"/>
    <property type="match status" value="1"/>
</dbReference>
<evidence type="ECO:0000256" key="6">
    <source>
        <dbReference type="ARBA" id="ARBA00023004"/>
    </source>
</evidence>
<dbReference type="PANTHER" id="PTHR41536">
    <property type="entry name" value="PKHD-TYPE HYDROXYLASE YBIX"/>
    <property type="match status" value="1"/>
</dbReference>
<evidence type="ECO:0000256" key="4">
    <source>
        <dbReference type="ARBA" id="ARBA00022964"/>
    </source>
</evidence>
<dbReference type="Pfam" id="PF13640">
    <property type="entry name" value="2OG-FeII_Oxy_3"/>
    <property type="match status" value="1"/>
</dbReference>
<dbReference type="PANTHER" id="PTHR41536:SF1">
    <property type="entry name" value="PKHD-TYPE HYDROXYLASE YBIX"/>
    <property type="match status" value="1"/>
</dbReference>
<keyword evidence="5 7" id="KW-0560">Oxidoreductase</keyword>
<dbReference type="InterPro" id="IPR044862">
    <property type="entry name" value="Pro_4_hyd_alph_FE2OG_OXY"/>
</dbReference>
<accession>A0AAN2BJZ4</accession>
<dbReference type="GO" id="GO:0006974">
    <property type="term" value="P:DNA damage response"/>
    <property type="evidence" value="ECO:0007669"/>
    <property type="project" value="TreeGrafter"/>
</dbReference>
<keyword evidence="4 7" id="KW-0223">Dioxygenase</keyword>
<comment type="cofactor">
    <cofactor evidence="1 7">
        <name>L-ascorbate</name>
        <dbReference type="ChEBI" id="CHEBI:38290"/>
    </cofactor>
</comment>
<evidence type="ECO:0000256" key="7">
    <source>
        <dbReference type="HAMAP-Rule" id="MF_00657"/>
    </source>
</evidence>
<feature type="binding site" evidence="7">
    <location>
        <position position="116"/>
    </location>
    <ligand>
        <name>Fe cation</name>
        <dbReference type="ChEBI" id="CHEBI:24875"/>
    </ligand>
</feature>
<feature type="binding site" evidence="7">
    <location>
        <position position="187"/>
    </location>
    <ligand>
        <name>2-oxoglutarate</name>
        <dbReference type="ChEBI" id="CHEBI:16810"/>
    </ligand>
</feature>
<dbReference type="Pfam" id="PF18331">
    <property type="entry name" value="PKHD_C"/>
    <property type="match status" value="1"/>
</dbReference>
<gene>
    <name evidence="9" type="ORF">MARGE09_P1688</name>
</gene>
<feature type="binding site" evidence="7">
    <location>
        <position position="177"/>
    </location>
    <ligand>
        <name>Fe cation</name>
        <dbReference type="ChEBI" id="CHEBI:24875"/>
    </ligand>
</feature>
<keyword evidence="6 7" id="KW-0408">Iron</keyword>
<proteinExistence type="inferred from homology"/>
<dbReference type="HAMAP" id="MF_00657">
    <property type="entry name" value="Hydroxyl_YbiX"/>
    <property type="match status" value="1"/>
</dbReference>
<dbReference type="KEGG" id="marq:MARGE09_P1688"/>
<dbReference type="PROSITE" id="PS51471">
    <property type="entry name" value="FE2OG_OXY"/>
    <property type="match status" value="1"/>
</dbReference>
<dbReference type="NCBIfam" id="NF003974">
    <property type="entry name" value="PRK05467.1-3"/>
    <property type="match status" value="1"/>
</dbReference>
<keyword evidence="10" id="KW-1185">Reference proteome</keyword>
<dbReference type="SUPFAM" id="SSF51197">
    <property type="entry name" value="Clavaminate synthase-like"/>
    <property type="match status" value="1"/>
</dbReference>
<evidence type="ECO:0000259" key="8">
    <source>
        <dbReference type="PROSITE" id="PS51471"/>
    </source>
</evidence>
<sequence>MFYIKRYTCVALFYGSKIMLLKIPDVLSAEQVQQARELLQAADWVDGNITAGYQSSQAKNNLQLPESSPVAQQLGDTILSALANCNIFMSAALPLKIFPPLFNCYQGGQSFGVHVDNAIRQVPGLPVKVRTDVSMTLFLSDPDEYEGGELIMEDTYGSHKIKLPAGHMVLYPATSLHRVTPVTKGRRLASFFWLQSMVSSDERRALLFDMDMAIQALRNKVEDSPEIVQLTGVYHNLLRQWAQT</sequence>
<keyword evidence="3 7" id="KW-0847">Vitamin C</keyword>
<dbReference type="GO" id="GO:0016706">
    <property type="term" value="F:2-oxoglutarate-dependent dioxygenase activity"/>
    <property type="evidence" value="ECO:0007669"/>
    <property type="project" value="UniProtKB-UniRule"/>
</dbReference>
<dbReference type="SMART" id="SM00702">
    <property type="entry name" value="P4Hc"/>
    <property type="match status" value="1"/>
</dbReference>
<dbReference type="InterPro" id="IPR006620">
    <property type="entry name" value="Pro_4_hyd_alph"/>
</dbReference>
<dbReference type="NCBIfam" id="NF003973">
    <property type="entry name" value="PRK05467.1-2"/>
    <property type="match status" value="1"/>
</dbReference>
<dbReference type="EMBL" id="AP023086">
    <property type="protein sequence ID" value="BCD97487.1"/>
    <property type="molecule type" value="Genomic_DNA"/>
</dbReference>
<feature type="binding site" evidence="7">
    <location>
        <position position="114"/>
    </location>
    <ligand>
        <name>Fe cation</name>
        <dbReference type="ChEBI" id="CHEBI:24875"/>
    </ligand>
</feature>
<dbReference type="InterPro" id="IPR023550">
    <property type="entry name" value="PKHD_hydroxylase"/>
</dbReference>
<dbReference type="NCBIfam" id="NF003975">
    <property type="entry name" value="PRK05467.1-4"/>
    <property type="match status" value="1"/>
</dbReference>
<dbReference type="AlphaFoldDB" id="A0AAN2BJZ4"/>
<dbReference type="GO" id="GO:0005506">
    <property type="term" value="F:iron ion binding"/>
    <property type="evidence" value="ECO:0007669"/>
    <property type="project" value="UniProtKB-UniRule"/>
</dbReference>
<dbReference type="Proteomes" id="UP001320119">
    <property type="component" value="Chromosome"/>
</dbReference>
<evidence type="ECO:0000256" key="1">
    <source>
        <dbReference type="ARBA" id="ARBA00001961"/>
    </source>
</evidence>
<dbReference type="Gene3D" id="2.60.120.620">
    <property type="entry name" value="q2cbj1_9rhob like domain"/>
    <property type="match status" value="1"/>
</dbReference>
<dbReference type="InterPro" id="IPR041097">
    <property type="entry name" value="PKHD_C"/>
</dbReference>
<comment type="cofactor">
    <cofactor evidence="7">
        <name>Fe(2+)</name>
        <dbReference type="ChEBI" id="CHEBI:29033"/>
    </cofactor>
    <text evidence="7">Binds 1 Fe(2+) ion per subunit.</text>
</comment>
<evidence type="ECO:0000256" key="3">
    <source>
        <dbReference type="ARBA" id="ARBA00022896"/>
    </source>
</evidence>
<dbReference type="GO" id="GO:0006879">
    <property type="term" value="P:intracellular iron ion homeostasis"/>
    <property type="evidence" value="ECO:0007669"/>
    <property type="project" value="TreeGrafter"/>
</dbReference>
<feature type="domain" description="Fe2OG dioxygenase" evidence="8">
    <location>
        <begin position="96"/>
        <end position="196"/>
    </location>
</feature>
<protein>
    <submittedName>
        <fullName evidence="9">PKHD-type hydroxylase</fullName>
    </submittedName>
</protein>
<reference evidence="9 10" key="1">
    <citation type="journal article" date="2022" name="IScience">
        <title>An ultrasensitive nanofiber-based assay for enzymatic hydrolysis and deep-sea microbial degradation of cellulose.</title>
        <authorList>
            <person name="Tsudome M."/>
            <person name="Tachioka M."/>
            <person name="Miyazaki M."/>
            <person name="Uchimura K."/>
            <person name="Tsuda M."/>
            <person name="Takaki Y."/>
            <person name="Deguchi S."/>
        </authorList>
    </citation>
    <scope>NUCLEOTIDE SEQUENCE [LARGE SCALE GENOMIC DNA]</scope>
    <source>
        <strain evidence="9 10">GE09</strain>
    </source>
</reference>
<organism evidence="9 10">
    <name type="scientific">Marinagarivorans cellulosilyticus</name>
    <dbReference type="NCBI Taxonomy" id="2721545"/>
    <lineage>
        <taxon>Bacteria</taxon>
        <taxon>Pseudomonadati</taxon>
        <taxon>Pseudomonadota</taxon>
        <taxon>Gammaproteobacteria</taxon>
        <taxon>Cellvibrionales</taxon>
        <taxon>Cellvibrionaceae</taxon>
        <taxon>Marinagarivorans</taxon>
    </lineage>
</organism>